<dbReference type="Pfam" id="PF03704">
    <property type="entry name" value="BTAD"/>
    <property type="match status" value="1"/>
</dbReference>
<dbReference type="InterPro" id="IPR051677">
    <property type="entry name" value="AfsR-DnrI-RedD_regulator"/>
</dbReference>
<protein>
    <submittedName>
        <fullName evidence="3">SARP family transcriptional regulator</fullName>
    </submittedName>
</protein>
<evidence type="ECO:0000313" key="5">
    <source>
        <dbReference type="Proteomes" id="UP000702952"/>
    </source>
</evidence>
<sequence>MVIHEGTKLAGNAELIPIRLFGTPRCDAVRQAFFPSKGFALTAALILAPNQSLSRQQAASLLWENVEQKRALGNLRQLILRLQKLSSDDDAILLTEGNDLKAGKLAQRTDLAIFLAGARAEDPMQRLQALLEFGGDLLEGLEAGQDHLYLWLLSERRRLKDLFFSSYTPLLEELTRFGRASSNNIASLAECALKIEPEREETYRAAMAAYARVGNTSACEGIFQLLMEQLRQEDRPPEAETVALRRRIQSLASTIVSPAEPDEGSRRKPMAKPRVAFSRPVRVDGLAVSPVMSAFVEDVANSLVRYRTFTVLSTHSTFVATHDRTDDSYAMLRADYRIVSTVFDDARMSVALIEEATGEIVWSLEVVLTARHIHAAFRLLSKQVAAGLAREIERLQVEPDRNHSGEAYRQLLEGQQLLRGKCDLPLLRRARSMFRKAVDLDNSMAVARARVAQSLQLEWLMLGGNDPHLLHRAKAEADASVEIDPALGVGHWMCAVVALYQRDFDISAERFFEAEALAPNSADLLLQHADALAHFGDAETAWEKFQQAIDLNPLAPDIYWWAGASIAFKREDYGAAVELCARMENDEPALRVLTASHALHGDLDAARETGSRLQENYPGMTAREISSLSPDRDPVANEKFYNALRLAGIK</sequence>
<dbReference type="EMBL" id="JAAMAY010000014">
    <property type="protein sequence ID" value="NTC28176.1"/>
    <property type="molecule type" value="Genomic_DNA"/>
</dbReference>
<dbReference type="Proteomes" id="UP000702952">
    <property type="component" value="Unassembled WGS sequence"/>
</dbReference>
<keyword evidence="1" id="KW-0802">TPR repeat</keyword>
<dbReference type="SMART" id="SM01043">
    <property type="entry name" value="BTAD"/>
    <property type="match status" value="1"/>
</dbReference>
<dbReference type="GeneID" id="92772967"/>
<feature type="repeat" description="TPR" evidence="1">
    <location>
        <begin position="522"/>
        <end position="555"/>
    </location>
</feature>
<organism evidence="3 5">
    <name type="scientific">Agrobacterium tumefaciens</name>
    <dbReference type="NCBI Taxonomy" id="358"/>
    <lineage>
        <taxon>Bacteria</taxon>
        <taxon>Pseudomonadati</taxon>
        <taxon>Pseudomonadota</taxon>
        <taxon>Alphaproteobacteria</taxon>
        <taxon>Hyphomicrobiales</taxon>
        <taxon>Rhizobiaceae</taxon>
        <taxon>Rhizobium/Agrobacterium group</taxon>
        <taxon>Agrobacterium</taxon>
        <taxon>Agrobacterium tumefaciens complex</taxon>
    </lineage>
</organism>
<reference evidence="3" key="1">
    <citation type="journal article" date="2020" name="Science">
        <title>Unexpected conservation and global transmission of agrobacterial virulence plasmids.</title>
        <authorList>
            <person name="Weisberg A.J."/>
            <person name="Davis E.W. 2nd"/>
            <person name="Tabima J."/>
            <person name="Belcher M.S."/>
            <person name="Miller M."/>
            <person name="Kuo C.H."/>
            <person name="Loper J.E."/>
            <person name="Grunwald N.J."/>
            <person name="Putnam M.L."/>
            <person name="Chang J.H."/>
        </authorList>
    </citation>
    <scope>NUCLEOTIDE SEQUENCE</scope>
    <source>
        <strain evidence="3">17-1853-1a</strain>
    </source>
</reference>
<dbReference type="PROSITE" id="PS50005">
    <property type="entry name" value="TPR"/>
    <property type="match status" value="1"/>
</dbReference>
<reference evidence="4" key="2">
    <citation type="submission" date="2020-02" db="EMBL/GenBank/DDBJ databases">
        <title>Unexpected conservation and global transmission of agrobacterial virulence plasmids.</title>
        <authorList>
            <person name="Weisberg A.J."/>
            <person name="Davis E.W. II"/>
            <person name="Tabima J.R."/>
            <person name="Belcher M.S."/>
            <person name="Miller M."/>
            <person name="Kuo C.-H."/>
            <person name="Loper J.E."/>
            <person name="Grunwald N.J."/>
            <person name="Putnam M.L."/>
            <person name="Chang J.H."/>
        </authorList>
    </citation>
    <scope>NUCLEOTIDE SEQUENCE</scope>
    <source>
        <strain evidence="4">Q15/94</strain>
    </source>
</reference>
<dbReference type="InterPro" id="IPR005158">
    <property type="entry name" value="BTAD"/>
</dbReference>
<dbReference type="InterPro" id="IPR011990">
    <property type="entry name" value="TPR-like_helical_dom_sf"/>
</dbReference>
<dbReference type="SUPFAM" id="SSF48452">
    <property type="entry name" value="TPR-like"/>
    <property type="match status" value="1"/>
</dbReference>
<dbReference type="Gene3D" id="1.25.40.10">
    <property type="entry name" value="Tetratricopeptide repeat domain"/>
    <property type="match status" value="2"/>
</dbReference>
<dbReference type="InterPro" id="IPR036388">
    <property type="entry name" value="WH-like_DNA-bd_sf"/>
</dbReference>
<feature type="domain" description="Bacterial transcriptional activator" evidence="2">
    <location>
        <begin position="109"/>
        <end position="249"/>
    </location>
</feature>
<name>A0A1B9UR73_AGRTU</name>
<evidence type="ECO:0000256" key="1">
    <source>
        <dbReference type="PROSITE-ProRule" id="PRU00339"/>
    </source>
</evidence>
<dbReference type="Proteomes" id="UP000663946">
    <property type="component" value="Chromosome 2"/>
</dbReference>
<evidence type="ECO:0000259" key="2">
    <source>
        <dbReference type="SMART" id="SM01043"/>
    </source>
</evidence>
<accession>A0A1B9UR73</accession>
<dbReference type="PANTHER" id="PTHR35807">
    <property type="entry name" value="TRANSCRIPTIONAL REGULATOR REDD-RELATED"/>
    <property type="match status" value="1"/>
</dbReference>
<dbReference type="AlphaFoldDB" id="A0A1B9UR73"/>
<evidence type="ECO:0000313" key="3">
    <source>
        <dbReference type="EMBL" id="NTC28176.1"/>
    </source>
</evidence>
<dbReference type="RefSeq" id="WP_019564845.1">
    <property type="nucleotide sequence ID" value="NC_015508.1"/>
</dbReference>
<dbReference type="Gene3D" id="1.10.10.10">
    <property type="entry name" value="Winged helix-like DNA-binding domain superfamily/Winged helix DNA-binding domain"/>
    <property type="match status" value="1"/>
</dbReference>
<gene>
    <name evidence="3" type="ORF">G6M46_08415</name>
    <name evidence="4" type="ORF">G6M86_20555</name>
</gene>
<dbReference type="EMBL" id="CP049217">
    <property type="protein sequence ID" value="QTG15639.1"/>
    <property type="molecule type" value="Genomic_DNA"/>
</dbReference>
<evidence type="ECO:0000313" key="4">
    <source>
        <dbReference type="EMBL" id="QTG15639.1"/>
    </source>
</evidence>
<dbReference type="InterPro" id="IPR019734">
    <property type="entry name" value="TPR_rpt"/>
</dbReference>
<proteinExistence type="predicted"/>